<dbReference type="InterPro" id="IPR003615">
    <property type="entry name" value="HNH_nuc"/>
</dbReference>
<dbReference type="STRING" id="1408189.CLAC_02280"/>
<proteinExistence type="predicted"/>
<organism evidence="1 2">
    <name type="scientific">Corynebacterium lactis RW2-5</name>
    <dbReference type="NCBI Taxonomy" id="1408189"/>
    <lineage>
        <taxon>Bacteria</taxon>
        <taxon>Bacillati</taxon>
        <taxon>Actinomycetota</taxon>
        <taxon>Actinomycetes</taxon>
        <taxon>Mycobacteriales</taxon>
        <taxon>Corynebacteriaceae</taxon>
        <taxon>Corynebacterium</taxon>
    </lineage>
</organism>
<dbReference type="PATRIC" id="fig|1408189.4.peg.452"/>
<dbReference type="KEGG" id="clw:CLAC_02280"/>
<reference evidence="1 2" key="1">
    <citation type="submission" date="2013-10" db="EMBL/GenBank/DDBJ databases">
        <title>Complete genome sequence of Corynebacterium lactis DSM 45799(T), isolated from raw cow milk.</title>
        <authorList>
            <person name="Ruckert C."/>
            <person name="Albersmeier A."/>
            <person name="Lipski A."/>
            <person name="Kalinowski J."/>
        </authorList>
    </citation>
    <scope>NUCLEOTIDE SEQUENCE [LARGE SCALE GENOMIC DNA]</scope>
    <source>
        <strain evidence="1 2">RW2-5</strain>
    </source>
</reference>
<evidence type="ECO:0000313" key="2">
    <source>
        <dbReference type="Proteomes" id="UP000058446"/>
    </source>
</evidence>
<dbReference type="OrthoDB" id="4413566at2"/>
<gene>
    <name evidence="1" type="ORF">CLAC_02280</name>
</gene>
<dbReference type="CDD" id="cd00085">
    <property type="entry name" value="HNHc"/>
    <property type="match status" value="1"/>
</dbReference>
<dbReference type="AlphaFoldDB" id="A0A0K2H389"/>
<dbReference type="Proteomes" id="UP000058446">
    <property type="component" value="Chromosome"/>
</dbReference>
<dbReference type="RefSeq" id="WP_053411512.1">
    <property type="nucleotide sequence ID" value="NZ_CP006841.1"/>
</dbReference>
<accession>A0A0K2H389</accession>
<sequence>MDPTYKSHRKRKFDQLRGDPYWANQCSSDPVSELARARNRADLELIDACVPDPETDVNNHAARLSVRTGLGRGQCLALCDIGLLLEALPKLREVIETTLSFSLSHLRAISTGVAGLAPHQLAAVEPHLVELLTPVRPRQAVIGVRRLARLIGDLVAEYDDRARNDGTQRVHKGEGVTVSDAGDGTHSFVTAVLERDRATELMAAIQGVRNQEISQGNDCTQADALLKLAQSSTNAEIVINVYRDAAGGPAWVDGAGWLSEVATEEWIQRATHIRLSSDSTVTGYRPSESQVARVRGRDGTCRFPGCDVPAHKCDLDHIQPYNHESPKDGGPTSSQNLHCLCRRHHNLKTHEGWNIDRFEDGTEIWTSREGDIATSVPSGPLKNVGKQTFDKRATRKMETIHKRHMDWLLSFCEPVDEHYELTEEDEKRIESLTDEELDREINQYFNDLLDGD</sequence>
<dbReference type="Gene3D" id="1.10.30.50">
    <property type="match status" value="1"/>
</dbReference>
<name>A0A0K2H389_9CORY</name>
<evidence type="ECO:0000313" key="1">
    <source>
        <dbReference type="EMBL" id="ALA68403.1"/>
    </source>
</evidence>
<protein>
    <recommendedName>
        <fullName evidence="3">HNH nuclease domain-containing protein</fullName>
    </recommendedName>
</protein>
<dbReference type="EMBL" id="CP006841">
    <property type="protein sequence ID" value="ALA68403.1"/>
    <property type="molecule type" value="Genomic_DNA"/>
</dbReference>
<evidence type="ECO:0008006" key="3">
    <source>
        <dbReference type="Google" id="ProtNLM"/>
    </source>
</evidence>
<keyword evidence="2" id="KW-1185">Reference proteome</keyword>